<evidence type="ECO:0000256" key="1">
    <source>
        <dbReference type="SAM" id="MobiDB-lite"/>
    </source>
</evidence>
<evidence type="ECO:0000313" key="2">
    <source>
        <dbReference type="EMBL" id="GKV28000.1"/>
    </source>
</evidence>
<feature type="region of interest" description="Disordered" evidence="1">
    <location>
        <begin position="1"/>
        <end position="37"/>
    </location>
</feature>
<protein>
    <submittedName>
        <fullName evidence="2">Uncharacterized protein</fullName>
    </submittedName>
</protein>
<name>A0AAV5KTL8_9ROSI</name>
<reference evidence="2 3" key="1">
    <citation type="journal article" date="2021" name="Commun. Biol.">
        <title>The genome of Shorea leprosula (Dipterocarpaceae) highlights the ecological relevance of drought in aseasonal tropical rainforests.</title>
        <authorList>
            <person name="Ng K.K.S."/>
            <person name="Kobayashi M.J."/>
            <person name="Fawcett J.A."/>
            <person name="Hatakeyama M."/>
            <person name="Paape T."/>
            <person name="Ng C.H."/>
            <person name="Ang C.C."/>
            <person name="Tnah L.H."/>
            <person name="Lee C.T."/>
            <person name="Nishiyama T."/>
            <person name="Sese J."/>
            <person name="O'Brien M.J."/>
            <person name="Copetti D."/>
            <person name="Mohd Noor M.I."/>
            <person name="Ong R.C."/>
            <person name="Putra M."/>
            <person name="Sireger I.Z."/>
            <person name="Indrioko S."/>
            <person name="Kosugi Y."/>
            <person name="Izuno A."/>
            <person name="Isagi Y."/>
            <person name="Lee S.L."/>
            <person name="Shimizu K.K."/>
        </authorList>
    </citation>
    <scope>NUCLEOTIDE SEQUENCE [LARGE SCALE GENOMIC DNA]</scope>
    <source>
        <strain evidence="2">214</strain>
    </source>
</reference>
<keyword evidence="3" id="KW-1185">Reference proteome</keyword>
<organism evidence="2 3">
    <name type="scientific">Rubroshorea leprosula</name>
    <dbReference type="NCBI Taxonomy" id="152421"/>
    <lineage>
        <taxon>Eukaryota</taxon>
        <taxon>Viridiplantae</taxon>
        <taxon>Streptophyta</taxon>
        <taxon>Embryophyta</taxon>
        <taxon>Tracheophyta</taxon>
        <taxon>Spermatophyta</taxon>
        <taxon>Magnoliopsida</taxon>
        <taxon>eudicotyledons</taxon>
        <taxon>Gunneridae</taxon>
        <taxon>Pentapetalae</taxon>
        <taxon>rosids</taxon>
        <taxon>malvids</taxon>
        <taxon>Malvales</taxon>
        <taxon>Dipterocarpaceae</taxon>
        <taxon>Rubroshorea</taxon>
    </lineage>
</organism>
<gene>
    <name evidence="2" type="ORF">SLEP1_g37102</name>
</gene>
<dbReference type="AlphaFoldDB" id="A0AAV5KTL8"/>
<accession>A0AAV5KTL8</accession>
<feature type="compositionally biased region" description="Low complexity" evidence="1">
    <location>
        <begin position="18"/>
        <end position="37"/>
    </location>
</feature>
<dbReference type="Proteomes" id="UP001054252">
    <property type="component" value="Unassembled WGS sequence"/>
</dbReference>
<dbReference type="EMBL" id="BPVZ01000078">
    <property type="protein sequence ID" value="GKV28000.1"/>
    <property type="molecule type" value="Genomic_DNA"/>
</dbReference>
<comment type="caution">
    <text evidence="2">The sequence shown here is derived from an EMBL/GenBank/DDBJ whole genome shotgun (WGS) entry which is preliminary data.</text>
</comment>
<evidence type="ECO:0000313" key="3">
    <source>
        <dbReference type="Proteomes" id="UP001054252"/>
    </source>
</evidence>
<proteinExistence type="predicted"/>
<sequence length="37" mass="3633">MEIGFNAADNSAGRIRQAAAASGSTGGNAAPTARQNQ</sequence>